<accession>A0A5D3ARM1</accession>
<name>A0A5D3ARM1_9TREE</name>
<gene>
    <name evidence="2" type="ORF">B9479_005896</name>
</gene>
<reference evidence="2 3" key="1">
    <citation type="submission" date="2017-05" db="EMBL/GenBank/DDBJ databases">
        <title>The Genome Sequence of Tsuchiyaea wingfieldii DSM 27421.</title>
        <authorList>
            <person name="Cuomo C."/>
            <person name="Passer A."/>
            <person name="Billmyre B."/>
            <person name="Heitman J."/>
        </authorList>
    </citation>
    <scope>NUCLEOTIDE SEQUENCE [LARGE SCALE GENOMIC DNA]</scope>
    <source>
        <strain evidence="2 3">DSM 27421</strain>
    </source>
</reference>
<comment type="caution">
    <text evidence="2">The sequence shown here is derived from an EMBL/GenBank/DDBJ whole genome shotgun (WGS) entry which is preliminary data.</text>
</comment>
<organism evidence="2 3">
    <name type="scientific">Cryptococcus floricola</name>
    <dbReference type="NCBI Taxonomy" id="2591691"/>
    <lineage>
        <taxon>Eukaryota</taxon>
        <taxon>Fungi</taxon>
        <taxon>Dikarya</taxon>
        <taxon>Basidiomycota</taxon>
        <taxon>Agaricomycotina</taxon>
        <taxon>Tremellomycetes</taxon>
        <taxon>Tremellales</taxon>
        <taxon>Cryptococcaceae</taxon>
        <taxon>Cryptococcus</taxon>
    </lineage>
</organism>
<dbReference type="AlphaFoldDB" id="A0A5D3ARM1"/>
<evidence type="ECO:0000256" key="1">
    <source>
        <dbReference type="SAM" id="MobiDB-lite"/>
    </source>
</evidence>
<protein>
    <submittedName>
        <fullName evidence="2">Uncharacterized protein</fullName>
    </submittedName>
</protein>
<keyword evidence="3" id="KW-1185">Reference proteome</keyword>
<evidence type="ECO:0000313" key="2">
    <source>
        <dbReference type="EMBL" id="TYJ53452.1"/>
    </source>
</evidence>
<dbReference type="Proteomes" id="UP000322245">
    <property type="component" value="Unassembled WGS sequence"/>
</dbReference>
<proteinExistence type="predicted"/>
<feature type="compositionally biased region" description="Polar residues" evidence="1">
    <location>
        <begin position="1"/>
        <end position="22"/>
    </location>
</feature>
<evidence type="ECO:0000313" key="3">
    <source>
        <dbReference type="Proteomes" id="UP000322245"/>
    </source>
</evidence>
<feature type="region of interest" description="Disordered" evidence="1">
    <location>
        <begin position="1"/>
        <end position="99"/>
    </location>
</feature>
<dbReference type="EMBL" id="NIDF01000088">
    <property type="protein sequence ID" value="TYJ53452.1"/>
    <property type="molecule type" value="Genomic_DNA"/>
</dbReference>
<sequence length="99" mass="10376">MASENSDATQLTSVPPSTTRSHMTTEEQRFLASRPDLSTDEMGGRLRKRFARRDEVFGGGGGQASSSGAWKPVGPVGGEGTMEGSDGAGVTRESTRNEG</sequence>